<dbReference type="Gene3D" id="3.30.360.10">
    <property type="entry name" value="Dihydrodipicolinate Reductase, domain 2"/>
    <property type="match status" value="1"/>
</dbReference>
<organism evidence="4 5">
    <name type="scientific">OM182 bacterium</name>
    <dbReference type="NCBI Taxonomy" id="2510334"/>
    <lineage>
        <taxon>Bacteria</taxon>
        <taxon>Pseudomonadati</taxon>
        <taxon>Pseudomonadota</taxon>
        <taxon>Gammaproteobacteria</taxon>
        <taxon>OMG group</taxon>
        <taxon>OM182 clade</taxon>
    </lineage>
</organism>
<dbReference type="InterPro" id="IPR055170">
    <property type="entry name" value="GFO_IDH_MocA-like_dom"/>
</dbReference>
<feature type="domain" description="Gfo/Idh/MocA-like oxidoreductase N-terminal" evidence="2">
    <location>
        <begin position="3"/>
        <end position="121"/>
    </location>
</feature>
<dbReference type="AlphaFoldDB" id="A0A520S3G4"/>
<dbReference type="PANTHER" id="PTHR43818:SF11">
    <property type="entry name" value="BCDNA.GH03377"/>
    <property type="match status" value="1"/>
</dbReference>
<evidence type="ECO:0000256" key="1">
    <source>
        <dbReference type="ARBA" id="ARBA00023002"/>
    </source>
</evidence>
<evidence type="ECO:0000313" key="4">
    <source>
        <dbReference type="EMBL" id="RZO76986.1"/>
    </source>
</evidence>
<dbReference type="Gene3D" id="3.40.50.720">
    <property type="entry name" value="NAD(P)-binding Rossmann-like Domain"/>
    <property type="match status" value="1"/>
</dbReference>
<sequence length="340" mass="37783">MALRIGLIGAGGNTKLRHIPGFQAIEDVEVVAVCNRSITSSKKVADSFSIPRIAKEPNEIINADDIDAICIGTWPYMHKHLTISSLKAGKHVLTEARMAMNLAEAREMLVASKATNKISMVVPAPRNLKHEPTVLEMLEEGFFGELLEIHVTALGGQYDPNSPLHWRNRRDLSGNNIMSMGIQNETVRRYAGHEKSVIAYGNIFTKERMDNETGQLARVDVPDSLGIVAEHVSGATAVYHLSNVAHLGYNNMAFYGTKASLKYEGNDAFIATRDTNKWRLLEVEEGKEGRWCVEEEFVEAINLGRAITHTNFSDGLRYMEFTEAVQISMTEGRRVSLPLN</sequence>
<dbReference type="InterPro" id="IPR000683">
    <property type="entry name" value="Gfo/Idh/MocA-like_OxRdtase_N"/>
</dbReference>
<dbReference type="SUPFAM" id="SSF55347">
    <property type="entry name" value="Glyceraldehyde-3-phosphate dehydrogenase-like, C-terminal domain"/>
    <property type="match status" value="1"/>
</dbReference>
<gene>
    <name evidence="4" type="ORF">EVA68_02905</name>
</gene>
<keyword evidence="1" id="KW-0560">Oxidoreductase</keyword>
<evidence type="ECO:0000259" key="2">
    <source>
        <dbReference type="Pfam" id="PF01408"/>
    </source>
</evidence>
<dbReference type="Proteomes" id="UP000316199">
    <property type="component" value="Unassembled WGS sequence"/>
</dbReference>
<dbReference type="InterPro" id="IPR036291">
    <property type="entry name" value="NAD(P)-bd_dom_sf"/>
</dbReference>
<evidence type="ECO:0000313" key="5">
    <source>
        <dbReference type="Proteomes" id="UP000316199"/>
    </source>
</evidence>
<proteinExistence type="predicted"/>
<dbReference type="Pfam" id="PF22725">
    <property type="entry name" value="GFO_IDH_MocA_C3"/>
    <property type="match status" value="1"/>
</dbReference>
<feature type="domain" description="GFO/IDH/MocA-like oxidoreductase" evidence="3">
    <location>
        <begin position="134"/>
        <end position="261"/>
    </location>
</feature>
<dbReference type="PANTHER" id="PTHR43818">
    <property type="entry name" value="BCDNA.GH03377"/>
    <property type="match status" value="1"/>
</dbReference>
<dbReference type="Pfam" id="PF01408">
    <property type="entry name" value="GFO_IDH_MocA"/>
    <property type="match status" value="1"/>
</dbReference>
<dbReference type="EMBL" id="SHAG01000006">
    <property type="protein sequence ID" value="RZO76986.1"/>
    <property type="molecule type" value="Genomic_DNA"/>
</dbReference>
<accession>A0A520S3G4</accession>
<evidence type="ECO:0000259" key="3">
    <source>
        <dbReference type="Pfam" id="PF22725"/>
    </source>
</evidence>
<protein>
    <submittedName>
        <fullName evidence="4">Gfo/Idh/MocA family oxidoreductase</fullName>
    </submittedName>
</protein>
<dbReference type="SUPFAM" id="SSF51735">
    <property type="entry name" value="NAD(P)-binding Rossmann-fold domains"/>
    <property type="match status" value="1"/>
</dbReference>
<dbReference type="GO" id="GO:0016491">
    <property type="term" value="F:oxidoreductase activity"/>
    <property type="evidence" value="ECO:0007669"/>
    <property type="project" value="UniProtKB-KW"/>
</dbReference>
<dbReference type="InterPro" id="IPR050463">
    <property type="entry name" value="Gfo/Idh/MocA_oxidrdct_glycsds"/>
</dbReference>
<comment type="caution">
    <text evidence="4">The sequence shown here is derived from an EMBL/GenBank/DDBJ whole genome shotgun (WGS) entry which is preliminary data.</text>
</comment>
<name>A0A520S3G4_9GAMM</name>
<dbReference type="GO" id="GO:0000166">
    <property type="term" value="F:nucleotide binding"/>
    <property type="evidence" value="ECO:0007669"/>
    <property type="project" value="InterPro"/>
</dbReference>
<reference evidence="4 5" key="1">
    <citation type="submission" date="2019-02" db="EMBL/GenBank/DDBJ databases">
        <title>Prokaryotic population dynamics and viral predation in marine succession experiment using metagenomics: the confinement effect.</title>
        <authorList>
            <person name="Haro-Moreno J.M."/>
            <person name="Rodriguez-Valera F."/>
            <person name="Lopez-Perez M."/>
        </authorList>
    </citation>
    <scope>NUCLEOTIDE SEQUENCE [LARGE SCALE GENOMIC DNA]</scope>
    <source>
        <strain evidence="4">MED-G157</strain>
    </source>
</reference>